<reference evidence="2 3" key="1">
    <citation type="submission" date="2019-06" db="EMBL/GenBank/DDBJ databases">
        <title>Genome Sequence of the Brown Rot Fungal Pathogen Monilinia laxa.</title>
        <authorList>
            <person name="De Miccolis Angelini R.M."/>
            <person name="Landi L."/>
            <person name="Abate D."/>
            <person name="Pollastro S."/>
            <person name="Romanazzi G."/>
            <person name="Faretra F."/>
        </authorList>
    </citation>
    <scope>NUCLEOTIDE SEQUENCE [LARGE SCALE GENOMIC DNA]</scope>
    <source>
        <strain evidence="2 3">Mlax316</strain>
    </source>
</reference>
<dbReference type="GO" id="GO:0009277">
    <property type="term" value="C:fungal-type cell wall"/>
    <property type="evidence" value="ECO:0007669"/>
    <property type="project" value="TreeGrafter"/>
</dbReference>
<dbReference type="AlphaFoldDB" id="A0A5N6K0E7"/>
<dbReference type="PANTHER" id="PTHR11051:SF8">
    <property type="entry name" value="PROTEIN-GLUCOSYLGALACTOSYLHYDROXYLYSINE GLUCOSIDASE"/>
    <property type="match status" value="1"/>
</dbReference>
<proteinExistence type="inferred from homology"/>
<name>A0A5N6K0E7_MONLA</name>
<organism evidence="2 3">
    <name type="scientific">Monilinia laxa</name>
    <name type="common">Brown rot fungus</name>
    <name type="synonym">Sclerotinia laxa</name>
    <dbReference type="NCBI Taxonomy" id="61186"/>
    <lineage>
        <taxon>Eukaryota</taxon>
        <taxon>Fungi</taxon>
        <taxon>Dikarya</taxon>
        <taxon>Ascomycota</taxon>
        <taxon>Pezizomycotina</taxon>
        <taxon>Leotiomycetes</taxon>
        <taxon>Helotiales</taxon>
        <taxon>Sclerotiniaceae</taxon>
        <taxon>Monilinia</taxon>
    </lineage>
</organism>
<dbReference type="InterPro" id="IPR008928">
    <property type="entry name" value="6-hairpin_glycosidase_sf"/>
</dbReference>
<evidence type="ECO:0008006" key="4">
    <source>
        <dbReference type="Google" id="ProtNLM"/>
    </source>
</evidence>
<dbReference type="Proteomes" id="UP000326757">
    <property type="component" value="Unassembled WGS sequence"/>
</dbReference>
<comment type="similarity">
    <text evidence="1">Belongs to the glycosyl hydrolase 65 family.</text>
</comment>
<evidence type="ECO:0000313" key="3">
    <source>
        <dbReference type="Proteomes" id="UP000326757"/>
    </source>
</evidence>
<dbReference type="GO" id="GO:0004555">
    <property type="term" value="F:alpha,alpha-trehalase activity"/>
    <property type="evidence" value="ECO:0007669"/>
    <property type="project" value="TreeGrafter"/>
</dbReference>
<evidence type="ECO:0000256" key="1">
    <source>
        <dbReference type="ARBA" id="ARBA00006768"/>
    </source>
</evidence>
<dbReference type="EMBL" id="VIGI01000010">
    <property type="protein sequence ID" value="KAB8295112.1"/>
    <property type="molecule type" value="Genomic_DNA"/>
</dbReference>
<gene>
    <name evidence="2" type="ORF">EYC80_007047</name>
</gene>
<dbReference type="SUPFAM" id="SSF48208">
    <property type="entry name" value="Six-hairpin glycosidases"/>
    <property type="match status" value="1"/>
</dbReference>
<comment type="caution">
    <text evidence="2">The sequence shown here is derived from an EMBL/GenBank/DDBJ whole genome shotgun (WGS) entry which is preliminary data.</text>
</comment>
<dbReference type="PANTHER" id="PTHR11051">
    <property type="entry name" value="GLYCOSYL HYDROLASE-RELATED"/>
    <property type="match status" value="1"/>
</dbReference>
<keyword evidence="3" id="KW-1185">Reference proteome</keyword>
<protein>
    <recommendedName>
        <fullName evidence="4">F5/8 type C domain-containing protein</fullName>
    </recommendedName>
</protein>
<accession>A0A5N6K0E7</accession>
<dbReference type="OrthoDB" id="200349at2759"/>
<dbReference type="GO" id="GO:0005993">
    <property type="term" value="P:trehalose catabolic process"/>
    <property type="evidence" value="ECO:0007669"/>
    <property type="project" value="TreeGrafter"/>
</dbReference>
<evidence type="ECO:0000313" key="2">
    <source>
        <dbReference type="EMBL" id="KAB8295112.1"/>
    </source>
</evidence>
<sequence length="349" mass="37867">MTYSIFAIDANALSLSGCSAYTYTLNGFLPYLRAPWYQFSEQAVDDVTLNGGTNPAFPFLTGHGGANQVVPFGFLGIRTDQPTLYLNPSLPPQIPYVKVRTFHYAGATLSATLNITHTNITRFASTNLNDLYQNTTLPFVLGTPGSATSNTTSYHIAINQTLTISNRVYFQKKTHPNNLLQCLPVTSEDPYSAGQFPVAAIDGATSTSWQPSTNESSSLLINTTSIPPSPIWSIYFNWGFRPPLRATVFFGNESTDEGQIYGNEWEVDIKDISPSLPFYLTQPNANTTQYNATQASGATEAVVPVVGNETRLVVEGGAWSGNYVRLVVEGCWENDGHGATIGEFVVVGG</sequence>